<dbReference type="Gene3D" id="2.30.33.40">
    <property type="entry name" value="GroES chaperonin"/>
    <property type="match status" value="1"/>
</dbReference>
<dbReference type="SUPFAM" id="SSF50129">
    <property type="entry name" value="GroES-like"/>
    <property type="match status" value="1"/>
</dbReference>
<dbReference type="InterPro" id="IPR020818">
    <property type="entry name" value="Chaperonin_GroES"/>
</dbReference>
<dbReference type="GO" id="GO:0051082">
    <property type="term" value="F:unfolded protein binding"/>
    <property type="evidence" value="ECO:0007669"/>
    <property type="project" value="TreeGrafter"/>
</dbReference>
<protein>
    <recommendedName>
        <fullName evidence="5">10 kDa chaperonin</fullName>
    </recommendedName>
</protein>
<dbReference type="PANTHER" id="PTHR10772">
    <property type="entry name" value="10 KDA HEAT SHOCK PROTEIN"/>
    <property type="match status" value="1"/>
</dbReference>
<dbReference type="GO" id="GO:0051087">
    <property type="term" value="F:protein-folding chaperone binding"/>
    <property type="evidence" value="ECO:0007669"/>
    <property type="project" value="TreeGrafter"/>
</dbReference>
<dbReference type="InterPro" id="IPR037124">
    <property type="entry name" value="Chaperonin_GroES_sf"/>
</dbReference>
<dbReference type="PANTHER" id="PTHR10772:SF0">
    <property type="entry name" value="10 KDA HEAT SHOCK PROTEIN, MITOCHONDRIAL"/>
    <property type="match status" value="1"/>
</dbReference>
<dbReference type="PROSITE" id="PS00681">
    <property type="entry name" value="CHAPERONINS_CPN10"/>
    <property type="match status" value="1"/>
</dbReference>
<dbReference type="GO" id="GO:0005524">
    <property type="term" value="F:ATP binding"/>
    <property type="evidence" value="ECO:0007669"/>
    <property type="project" value="InterPro"/>
</dbReference>
<dbReference type="EMBL" id="HBGW01042566">
    <property type="protein sequence ID" value="CAD9567816.1"/>
    <property type="molecule type" value="Transcribed_RNA"/>
</dbReference>
<dbReference type="HAMAP" id="MF_00580">
    <property type="entry name" value="CH10"/>
    <property type="match status" value="1"/>
</dbReference>
<dbReference type="SMART" id="SM00883">
    <property type="entry name" value="Cpn10"/>
    <property type="match status" value="1"/>
</dbReference>
<dbReference type="CDD" id="cd00320">
    <property type="entry name" value="cpn10"/>
    <property type="match status" value="1"/>
</dbReference>
<dbReference type="InterPro" id="IPR011032">
    <property type="entry name" value="GroES-like_sf"/>
</dbReference>
<evidence type="ECO:0000256" key="3">
    <source>
        <dbReference type="RuleBase" id="RU003479"/>
    </source>
</evidence>
<dbReference type="NCBIfam" id="NF001533">
    <property type="entry name" value="PRK00364.2-4"/>
    <property type="match status" value="1"/>
</dbReference>
<dbReference type="InterPro" id="IPR018369">
    <property type="entry name" value="Chaprnonin_Cpn10_CS"/>
</dbReference>
<dbReference type="NCBIfam" id="NF001531">
    <property type="entry name" value="PRK00364.2-2"/>
    <property type="match status" value="1"/>
</dbReference>
<dbReference type="GO" id="GO:0046872">
    <property type="term" value="F:metal ion binding"/>
    <property type="evidence" value="ECO:0007669"/>
    <property type="project" value="TreeGrafter"/>
</dbReference>
<sequence length="101" mass="10841">MSGSVKKFLPLLDRVLVQQVKAEAKTASGILLPDGAKETPHFAKVLAVGPGRRTAAGALAPMAVKVGDTVVIPKYGGSMLKFESEEYHVYREEDIMGVIEE</sequence>
<comment type="similarity">
    <text evidence="1 3">Belongs to the GroES chaperonin family.</text>
</comment>
<evidence type="ECO:0000256" key="1">
    <source>
        <dbReference type="ARBA" id="ARBA00006975"/>
    </source>
</evidence>
<dbReference type="GO" id="GO:0044183">
    <property type="term" value="F:protein folding chaperone"/>
    <property type="evidence" value="ECO:0007669"/>
    <property type="project" value="InterPro"/>
</dbReference>
<dbReference type="AlphaFoldDB" id="A0A6U9KDB2"/>
<name>A0A6U9KDB2_9DINO</name>
<evidence type="ECO:0008006" key="5">
    <source>
        <dbReference type="Google" id="ProtNLM"/>
    </source>
</evidence>
<accession>A0A6U9KDB2</accession>
<organism evidence="4">
    <name type="scientific">Zooxanthella nutricula</name>
    <dbReference type="NCBI Taxonomy" id="1333877"/>
    <lineage>
        <taxon>Eukaryota</taxon>
        <taxon>Sar</taxon>
        <taxon>Alveolata</taxon>
        <taxon>Dinophyceae</taxon>
        <taxon>Peridiniales</taxon>
        <taxon>Peridiniales incertae sedis</taxon>
        <taxon>Zooxanthella</taxon>
    </lineage>
</organism>
<reference evidence="4" key="1">
    <citation type="submission" date="2021-01" db="EMBL/GenBank/DDBJ databases">
        <authorList>
            <person name="Corre E."/>
            <person name="Pelletier E."/>
            <person name="Niang G."/>
            <person name="Scheremetjew M."/>
            <person name="Finn R."/>
            <person name="Kale V."/>
            <person name="Holt S."/>
            <person name="Cochrane G."/>
            <person name="Meng A."/>
            <person name="Brown T."/>
            <person name="Cohen L."/>
        </authorList>
    </citation>
    <scope>NUCLEOTIDE SEQUENCE</scope>
    <source>
        <strain evidence="4">RCC3387</strain>
    </source>
</reference>
<dbReference type="GO" id="GO:0005739">
    <property type="term" value="C:mitochondrion"/>
    <property type="evidence" value="ECO:0007669"/>
    <property type="project" value="TreeGrafter"/>
</dbReference>
<gene>
    <name evidence="4" type="ORF">BRAN1462_LOCUS26936</name>
</gene>
<dbReference type="PRINTS" id="PR00297">
    <property type="entry name" value="CHAPERONIN10"/>
</dbReference>
<proteinExistence type="inferred from homology"/>
<evidence type="ECO:0000313" key="4">
    <source>
        <dbReference type="EMBL" id="CAD9567816.1"/>
    </source>
</evidence>
<evidence type="ECO:0000256" key="2">
    <source>
        <dbReference type="ARBA" id="ARBA00023186"/>
    </source>
</evidence>
<dbReference type="FunFam" id="2.30.33.40:FF:000002">
    <property type="entry name" value="10 kDa chaperonin, mitochondrial"/>
    <property type="match status" value="1"/>
</dbReference>
<dbReference type="Pfam" id="PF00166">
    <property type="entry name" value="Cpn10"/>
    <property type="match status" value="1"/>
</dbReference>
<keyword evidence="2 3" id="KW-0143">Chaperone</keyword>